<gene>
    <name evidence="2" type="ORF">BJX63DRAFT_293195</name>
</gene>
<dbReference type="EMBL" id="JBFXLT010000062">
    <property type="protein sequence ID" value="KAL2811139.1"/>
    <property type="molecule type" value="Genomic_DNA"/>
</dbReference>
<feature type="compositionally biased region" description="Polar residues" evidence="1">
    <location>
        <begin position="17"/>
        <end position="26"/>
    </location>
</feature>
<name>A0ABR4H793_9EURO</name>
<organism evidence="2 3">
    <name type="scientific">Aspergillus granulosus</name>
    <dbReference type="NCBI Taxonomy" id="176169"/>
    <lineage>
        <taxon>Eukaryota</taxon>
        <taxon>Fungi</taxon>
        <taxon>Dikarya</taxon>
        <taxon>Ascomycota</taxon>
        <taxon>Pezizomycotina</taxon>
        <taxon>Eurotiomycetes</taxon>
        <taxon>Eurotiomycetidae</taxon>
        <taxon>Eurotiales</taxon>
        <taxon>Aspergillaceae</taxon>
        <taxon>Aspergillus</taxon>
        <taxon>Aspergillus subgen. Nidulantes</taxon>
    </lineage>
</organism>
<protein>
    <submittedName>
        <fullName evidence="2">Uncharacterized protein</fullName>
    </submittedName>
</protein>
<evidence type="ECO:0000313" key="3">
    <source>
        <dbReference type="Proteomes" id="UP001610334"/>
    </source>
</evidence>
<reference evidence="2 3" key="1">
    <citation type="submission" date="2024-07" db="EMBL/GenBank/DDBJ databases">
        <title>Section-level genome sequencing and comparative genomics of Aspergillus sections Usti and Cavernicolus.</title>
        <authorList>
            <consortium name="Lawrence Berkeley National Laboratory"/>
            <person name="Nybo J.L."/>
            <person name="Vesth T.C."/>
            <person name="Theobald S."/>
            <person name="Frisvad J.C."/>
            <person name="Larsen T.O."/>
            <person name="Kjaerboelling I."/>
            <person name="Rothschild-Mancinelli K."/>
            <person name="Lyhne E.K."/>
            <person name="Kogle M.E."/>
            <person name="Barry K."/>
            <person name="Clum A."/>
            <person name="Na H."/>
            <person name="Ledsgaard L."/>
            <person name="Lin J."/>
            <person name="Lipzen A."/>
            <person name="Kuo A."/>
            <person name="Riley R."/>
            <person name="Mondo S."/>
            <person name="Labutti K."/>
            <person name="Haridas S."/>
            <person name="Pangalinan J."/>
            <person name="Salamov A.A."/>
            <person name="Simmons B.A."/>
            <person name="Magnuson J.K."/>
            <person name="Chen J."/>
            <person name="Drula E."/>
            <person name="Henrissat B."/>
            <person name="Wiebenga A."/>
            <person name="Lubbers R.J."/>
            <person name="Gomes A.C."/>
            <person name="Makela M.R."/>
            <person name="Stajich J."/>
            <person name="Grigoriev I.V."/>
            <person name="Mortensen U.H."/>
            <person name="De Vries R.P."/>
            <person name="Baker S.E."/>
            <person name="Andersen M.R."/>
        </authorList>
    </citation>
    <scope>NUCLEOTIDE SEQUENCE [LARGE SCALE GENOMIC DNA]</scope>
    <source>
        <strain evidence="2 3">CBS 588.65</strain>
    </source>
</reference>
<comment type="caution">
    <text evidence="2">The sequence shown here is derived from an EMBL/GenBank/DDBJ whole genome shotgun (WGS) entry which is preliminary data.</text>
</comment>
<proteinExistence type="predicted"/>
<evidence type="ECO:0000256" key="1">
    <source>
        <dbReference type="SAM" id="MobiDB-lite"/>
    </source>
</evidence>
<dbReference type="Proteomes" id="UP001610334">
    <property type="component" value="Unassembled WGS sequence"/>
</dbReference>
<evidence type="ECO:0000313" key="2">
    <source>
        <dbReference type="EMBL" id="KAL2811139.1"/>
    </source>
</evidence>
<feature type="compositionally biased region" description="Low complexity" evidence="1">
    <location>
        <begin position="1"/>
        <end position="16"/>
    </location>
</feature>
<sequence length="184" mass="19869">MVNTSSDGDSEASSSGQQPREPSTDSPVGRRLGPPSLARSWISFSSRRPRHQKRSGQETQDCQAGPCLEHSDHGSHRCFILSPNGQARFPSIFYPDSKSALPLLSHLLSFSGCAERAKKKTTVGVSVVFPRQVSTSESRQLQPLSGETFPATNGSLHRPADRYLTGCEVSKCPVPVPGPSKLPK</sequence>
<keyword evidence="3" id="KW-1185">Reference proteome</keyword>
<accession>A0ABR4H793</accession>
<feature type="region of interest" description="Disordered" evidence="1">
    <location>
        <begin position="1"/>
        <end position="67"/>
    </location>
</feature>